<keyword evidence="3 10" id="KW-0963">Cytoplasm</keyword>
<evidence type="ECO:0000256" key="3">
    <source>
        <dbReference type="ARBA" id="ARBA00022490"/>
    </source>
</evidence>
<evidence type="ECO:0000256" key="5">
    <source>
        <dbReference type="ARBA" id="ARBA00022603"/>
    </source>
</evidence>
<dbReference type="AlphaFoldDB" id="A0A8J6TD19"/>
<dbReference type="Gene3D" id="3.40.1280.10">
    <property type="match status" value="1"/>
</dbReference>
<evidence type="ECO:0000259" key="11">
    <source>
        <dbReference type="Pfam" id="PF04452"/>
    </source>
</evidence>
<keyword evidence="6 10" id="KW-0808">Transferase</keyword>
<comment type="subcellular location">
    <subcellularLocation>
        <location evidence="1 10">Cytoplasm</location>
    </subcellularLocation>
</comment>
<name>A0A8J6TD19_9BACT</name>
<comment type="caution">
    <text evidence="13">The sequence shown here is derived from an EMBL/GenBank/DDBJ whole genome shotgun (WGS) entry which is preliminary data.</text>
</comment>
<dbReference type="SUPFAM" id="SSF88697">
    <property type="entry name" value="PUA domain-like"/>
    <property type="match status" value="1"/>
</dbReference>
<dbReference type="Pfam" id="PF20260">
    <property type="entry name" value="PUA_4"/>
    <property type="match status" value="1"/>
</dbReference>
<dbReference type="PANTHER" id="PTHR30027">
    <property type="entry name" value="RIBOSOMAL RNA SMALL SUBUNIT METHYLTRANSFERASE E"/>
    <property type="match status" value="1"/>
</dbReference>
<evidence type="ECO:0000256" key="9">
    <source>
        <dbReference type="ARBA" id="ARBA00047944"/>
    </source>
</evidence>
<gene>
    <name evidence="13" type="ORF">H8E41_12535</name>
</gene>
<dbReference type="InterPro" id="IPR006700">
    <property type="entry name" value="RsmE"/>
</dbReference>
<evidence type="ECO:0000313" key="14">
    <source>
        <dbReference type="Proteomes" id="UP000614424"/>
    </source>
</evidence>
<dbReference type="InterPro" id="IPR046887">
    <property type="entry name" value="RsmE_PUA-like"/>
</dbReference>
<dbReference type="InterPro" id="IPR029028">
    <property type="entry name" value="Alpha/beta_knot_MTases"/>
</dbReference>
<evidence type="ECO:0000256" key="6">
    <source>
        <dbReference type="ARBA" id="ARBA00022679"/>
    </source>
</evidence>
<protein>
    <recommendedName>
        <fullName evidence="10">Ribosomal RNA small subunit methyltransferase E</fullName>
        <ecNumber evidence="10">2.1.1.193</ecNumber>
    </recommendedName>
</protein>
<accession>A0A8J6TD19</accession>
<evidence type="ECO:0000256" key="2">
    <source>
        <dbReference type="ARBA" id="ARBA00005528"/>
    </source>
</evidence>
<keyword evidence="7 10" id="KW-0949">S-adenosyl-L-methionine</keyword>
<evidence type="ECO:0000259" key="12">
    <source>
        <dbReference type="Pfam" id="PF20260"/>
    </source>
</evidence>
<comment type="catalytic activity">
    <reaction evidence="9 10">
        <text>uridine(1498) in 16S rRNA + S-adenosyl-L-methionine = N(3)-methyluridine(1498) in 16S rRNA + S-adenosyl-L-homocysteine + H(+)</text>
        <dbReference type="Rhea" id="RHEA:42920"/>
        <dbReference type="Rhea" id="RHEA-COMP:10283"/>
        <dbReference type="Rhea" id="RHEA-COMP:10284"/>
        <dbReference type="ChEBI" id="CHEBI:15378"/>
        <dbReference type="ChEBI" id="CHEBI:57856"/>
        <dbReference type="ChEBI" id="CHEBI:59789"/>
        <dbReference type="ChEBI" id="CHEBI:65315"/>
        <dbReference type="ChEBI" id="CHEBI:74502"/>
        <dbReference type="EC" id="2.1.1.193"/>
    </reaction>
</comment>
<dbReference type="InterPro" id="IPR015947">
    <property type="entry name" value="PUA-like_sf"/>
</dbReference>
<dbReference type="InterPro" id="IPR029026">
    <property type="entry name" value="tRNA_m1G_MTases_N"/>
</dbReference>
<keyword evidence="5 10" id="KW-0489">Methyltransferase</keyword>
<dbReference type="PIRSF" id="PIRSF015601">
    <property type="entry name" value="MTase_slr0722"/>
    <property type="match status" value="1"/>
</dbReference>
<evidence type="ECO:0000256" key="1">
    <source>
        <dbReference type="ARBA" id="ARBA00004496"/>
    </source>
</evidence>
<evidence type="ECO:0000256" key="8">
    <source>
        <dbReference type="ARBA" id="ARBA00025699"/>
    </source>
</evidence>
<reference evidence="13 14" key="1">
    <citation type="submission" date="2020-08" db="EMBL/GenBank/DDBJ databases">
        <title>Bridging the membrane lipid divide: bacteria of the FCB group superphylum have the potential to synthesize archaeal ether lipids.</title>
        <authorList>
            <person name="Villanueva L."/>
            <person name="Von Meijenfeldt F.A.B."/>
            <person name="Westbye A.B."/>
            <person name="Yadav S."/>
            <person name="Hopmans E.C."/>
            <person name="Dutilh B.E."/>
            <person name="Sinninghe Damste J.S."/>
        </authorList>
    </citation>
    <scope>NUCLEOTIDE SEQUENCE [LARGE SCALE GENOMIC DNA]</scope>
    <source>
        <strain evidence="13">NIOZ-UU47</strain>
    </source>
</reference>
<evidence type="ECO:0000313" key="13">
    <source>
        <dbReference type="EMBL" id="MBC8318724.1"/>
    </source>
</evidence>
<dbReference type="GO" id="GO:0005737">
    <property type="term" value="C:cytoplasm"/>
    <property type="evidence" value="ECO:0007669"/>
    <property type="project" value="UniProtKB-SubCell"/>
</dbReference>
<dbReference type="SUPFAM" id="SSF75217">
    <property type="entry name" value="alpha/beta knot"/>
    <property type="match status" value="1"/>
</dbReference>
<evidence type="ECO:0000256" key="10">
    <source>
        <dbReference type="PIRNR" id="PIRNR015601"/>
    </source>
</evidence>
<sequence length="240" mass="26434">MRRFFIDKDDIKGSTVTLRGDEAHHLKTVLRMETSSSVELLDGLGSIYLAEIKTLSPSVSLEILSCERVPTAKPVLNLAQGVLQGKKMDFLVQKASELGVGRITPFYSQHTTLRDPSANRMNRWQKIALEASKQCRRPCPLEVNPLTSLDEILSSSSEHTLKVILWEEEKDTTLKTLKDLGNMDSLLVVIGPEGGFAKEEIERCTAAGFISVSLGSRTLRAETAALSAMAIFQFLAGNLE</sequence>
<feature type="domain" description="Ribosomal RNA small subunit methyltransferase E PUA-like" evidence="12">
    <location>
        <begin position="18"/>
        <end position="56"/>
    </location>
</feature>
<organism evidence="13 14">
    <name type="scientific">Candidatus Desulfobia pelagia</name>
    <dbReference type="NCBI Taxonomy" id="2841692"/>
    <lineage>
        <taxon>Bacteria</taxon>
        <taxon>Pseudomonadati</taxon>
        <taxon>Thermodesulfobacteriota</taxon>
        <taxon>Desulfobulbia</taxon>
        <taxon>Desulfobulbales</taxon>
        <taxon>Desulfobulbaceae</taxon>
        <taxon>Candidatus Desulfobia</taxon>
    </lineage>
</organism>
<comment type="similarity">
    <text evidence="2 10">Belongs to the RNA methyltransferase RsmE family.</text>
</comment>
<dbReference type="EC" id="2.1.1.193" evidence="10"/>
<dbReference type="NCBIfam" id="TIGR00046">
    <property type="entry name" value="RsmE family RNA methyltransferase"/>
    <property type="match status" value="1"/>
</dbReference>
<proteinExistence type="inferred from homology"/>
<keyword evidence="4 10" id="KW-0698">rRNA processing</keyword>
<dbReference type="CDD" id="cd18084">
    <property type="entry name" value="RsmE-like"/>
    <property type="match status" value="1"/>
</dbReference>
<dbReference type="PANTHER" id="PTHR30027:SF3">
    <property type="entry name" value="16S RRNA (URACIL(1498)-N(3))-METHYLTRANSFERASE"/>
    <property type="match status" value="1"/>
</dbReference>
<evidence type="ECO:0000256" key="7">
    <source>
        <dbReference type="ARBA" id="ARBA00022691"/>
    </source>
</evidence>
<feature type="domain" description="Ribosomal RNA small subunit methyltransferase E methyltransferase" evidence="11">
    <location>
        <begin position="75"/>
        <end position="233"/>
    </location>
</feature>
<dbReference type="GO" id="GO:0070475">
    <property type="term" value="P:rRNA base methylation"/>
    <property type="evidence" value="ECO:0007669"/>
    <property type="project" value="TreeGrafter"/>
</dbReference>
<dbReference type="EMBL" id="JACNJZ010000182">
    <property type="protein sequence ID" value="MBC8318724.1"/>
    <property type="molecule type" value="Genomic_DNA"/>
</dbReference>
<dbReference type="GO" id="GO:0070042">
    <property type="term" value="F:rRNA (uridine-N3-)-methyltransferase activity"/>
    <property type="evidence" value="ECO:0007669"/>
    <property type="project" value="TreeGrafter"/>
</dbReference>
<evidence type="ECO:0000256" key="4">
    <source>
        <dbReference type="ARBA" id="ARBA00022552"/>
    </source>
</evidence>
<dbReference type="Proteomes" id="UP000614424">
    <property type="component" value="Unassembled WGS sequence"/>
</dbReference>
<dbReference type="InterPro" id="IPR046886">
    <property type="entry name" value="RsmE_MTase_dom"/>
</dbReference>
<dbReference type="Pfam" id="PF04452">
    <property type="entry name" value="Methyltrans_RNA"/>
    <property type="match status" value="1"/>
</dbReference>
<comment type="function">
    <text evidence="8 10">Specifically methylates the N3 position of the uracil ring of uridine 1498 (m3U1498) in 16S rRNA. Acts on the fully assembled 30S ribosomal subunit.</text>
</comment>